<reference evidence="1" key="1">
    <citation type="journal article" date="2023" name="G3 (Bethesda)">
        <title>Whole genome assemblies of Zophobas morio and Tenebrio molitor.</title>
        <authorList>
            <person name="Kaur S."/>
            <person name="Stinson S.A."/>
            <person name="diCenzo G.C."/>
        </authorList>
    </citation>
    <scope>NUCLEOTIDE SEQUENCE</scope>
    <source>
        <strain evidence="1">QUZm001</strain>
    </source>
</reference>
<keyword evidence="2" id="KW-1185">Reference proteome</keyword>
<accession>A0AA38M5U4</accession>
<sequence>MFMLNVFGVLTPISPYYGTRIRAGIEIEIELRANVFPYRHPTLRNRTVHIPFAGQVPSPLGHKALGLYFAYPAIIVPPQM</sequence>
<gene>
    <name evidence="1" type="ORF">Zmor_026840</name>
</gene>
<name>A0AA38M5U4_9CUCU</name>
<comment type="caution">
    <text evidence="1">The sequence shown here is derived from an EMBL/GenBank/DDBJ whole genome shotgun (WGS) entry which is preliminary data.</text>
</comment>
<evidence type="ECO:0000313" key="2">
    <source>
        <dbReference type="Proteomes" id="UP001168821"/>
    </source>
</evidence>
<evidence type="ECO:0000313" key="1">
    <source>
        <dbReference type="EMBL" id="KAJ3644168.1"/>
    </source>
</evidence>
<dbReference type="AlphaFoldDB" id="A0AA38M5U4"/>
<dbReference type="EMBL" id="JALNTZ010000008">
    <property type="protein sequence ID" value="KAJ3644168.1"/>
    <property type="molecule type" value="Genomic_DNA"/>
</dbReference>
<proteinExistence type="predicted"/>
<dbReference type="Proteomes" id="UP001168821">
    <property type="component" value="Unassembled WGS sequence"/>
</dbReference>
<organism evidence="1 2">
    <name type="scientific">Zophobas morio</name>
    <dbReference type="NCBI Taxonomy" id="2755281"/>
    <lineage>
        <taxon>Eukaryota</taxon>
        <taxon>Metazoa</taxon>
        <taxon>Ecdysozoa</taxon>
        <taxon>Arthropoda</taxon>
        <taxon>Hexapoda</taxon>
        <taxon>Insecta</taxon>
        <taxon>Pterygota</taxon>
        <taxon>Neoptera</taxon>
        <taxon>Endopterygota</taxon>
        <taxon>Coleoptera</taxon>
        <taxon>Polyphaga</taxon>
        <taxon>Cucujiformia</taxon>
        <taxon>Tenebrionidae</taxon>
        <taxon>Zophobas</taxon>
    </lineage>
</organism>
<protein>
    <submittedName>
        <fullName evidence="1">Uncharacterized protein</fullName>
    </submittedName>
</protein>